<dbReference type="InterPro" id="IPR001792">
    <property type="entry name" value="Acylphosphatase-like_dom"/>
</dbReference>
<evidence type="ECO:0000256" key="4">
    <source>
        <dbReference type="RuleBase" id="RU004168"/>
    </source>
</evidence>
<feature type="active site" evidence="3">
    <location>
        <position position="343"/>
    </location>
</feature>
<evidence type="ECO:0000259" key="6">
    <source>
        <dbReference type="PROSITE" id="PS50975"/>
    </source>
</evidence>
<evidence type="ECO:0000256" key="3">
    <source>
        <dbReference type="PROSITE-ProRule" id="PRU00520"/>
    </source>
</evidence>
<evidence type="ECO:0000259" key="7">
    <source>
        <dbReference type="PROSITE" id="PS51160"/>
    </source>
</evidence>
<keyword evidence="2" id="KW-0067">ATP-binding</keyword>
<organism evidence="8 9">
    <name type="scientific">Salicibibacter cibarius</name>
    <dbReference type="NCBI Taxonomy" id="2743000"/>
    <lineage>
        <taxon>Bacteria</taxon>
        <taxon>Bacillati</taxon>
        <taxon>Bacillota</taxon>
        <taxon>Bacilli</taxon>
        <taxon>Bacillales</taxon>
        <taxon>Bacillaceae</taxon>
        <taxon>Salicibibacter</taxon>
    </lineage>
</organism>
<sequence>MTQEAYDICDDKDLTKQQLSKAGIPVPEGKRFKENVVDGEIVDYANTLGYPVVIKPISENAGKGVLANIQDAEEMRKALIHVRQELNYRDVIVEEHVPGKEFRIFIVGNKIIGAVNRIPANIVGDGINSINELINKKNEEKRGNPNLSKSAIDIDKELLDTIQFKDYSLNSIPEAGDRVFLRNKSSVSMGGDPIDVTEKLTTHMNDLAIKAYQSIPDLDLCGLDMIIDEENNLGTVIEINTKPMLGLHLFPVEGSARDITSPIIDYYFPETKSLEKTNLYFDFDSILEPLKSRSTDMVEVTLPPLGKLYAKKYIVSGHVQGVGYRKWIRKQALQHHLHGYTKNKPDGKVIVVVVGSDESDVRAFKDICAQGPEKAQVEKVKAKEWEKPVKMGFEIKKESKEKRLKELEKQLQKEKNDKKKIARERSMLDQERRAVKEQLESVEEEKEIIKEAYFELLNSRSWRYTKPLRNMSNFSKRS</sequence>
<dbReference type="Gene3D" id="3.30.1490.20">
    <property type="entry name" value="ATP-grasp fold, A domain"/>
    <property type="match status" value="1"/>
</dbReference>
<evidence type="ECO:0000256" key="5">
    <source>
        <dbReference type="SAM" id="MobiDB-lite"/>
    </source>
</evidence>
<comment type="catalytic activity">
    <reaction evidence="3">
        <text>an acyl phosphate + H2O = a carboxylate + phosphate + H(+)</text>
        <dbReference type="Rhea" id="RHEA:14965"/>
        <dbReference type="ChEBI" id="CHEBI:15377"/>
        <dbReference type="ChEBI" id="CHEBI:15378"/>
        <dbReference type="ChEBI" id="CHEBI:29067"/>
        <dbReference type="ChEBI" id="CHEBI:43474"/>
        <dbReference type="ChEBI" id="CHEBI:59918"/>
        <dbReference type="EC" id="3.6.1.7"/>
    </reaction>
</comment>
<dbReference type="GO" id="GO:0005737">
    <property type="term" value="C:cytoplasm"/>
    <property type="evidence" value="ECO:0007669"/>
    <property type="project" value="TreeGrafter"/>
</dbReference>
<dbReference type="PROSITE" id="PS50975">
    <property type="entry name" value="ATP_GRASP"/>
    <property type="match status" value="1"/>
</dbReference>
<dbReference type="GO" id="GO:0003998">
    <property type="term" value="F:acylphosphatase activity"/>
    <property type="evidence" value="ECO:0007669"/>
    <property type="project" value="UniProtKB-EC"/>
</dbReference>
<dbReference type="InterPro" id="IPR011761">
    <property type="entry name" value="ATP-grasp"/>
</dbReference>
<gene>
    <name evidence="8" type="ORF">HUG15_00200</name>
</gene>
<evidence type="ECO:0000313" key="8">
    <source>
        <dbReference type="EMBL" id="QQK74190.1"/>
    </source>
</evidence>
<dbReference type="EMBL" id="CP054705">
    <property type="protein sequence ID" value="QQK74190.1"/>
    <property type="molecule type" value="Genomic_DNA"/>
</dbReference>
<dbReference type="InterPro" id="IPR013651">
    <property type="entry name" value="ATP-grasp_RimK-type"/>
</dbReference>
<keyword evidence="2" id="KW-0547">Nucleotide-binding</keyword>
<keyword evidence="9" id="KW-1185">Reference proteome</keyword>
<evidence type="ECO:0000256" key="1">
    <source>
        <dbReference type="ARBA" id="ARBA00015991"/>
    </source>
</evidence>
<dbReference type="PANTHER" id="PTHR21621">
    <property type="entry name" value="RIBOSOMAL PROTEIN S6 MODIFICATION PROTEIN"/>
    <property type="match status" value="1"/>
</dbReference>
<dbReference type="KEGG" id="scia:HUG15_00200"/>
<dbReference type="GO" id="GO:0009432">
    <property type="term" value="P:SOS response"/>
    <property type="evidence" value="ECO:0007669"/>
    <property type="project" value="TreeGrafter"/>
</dbReference>
<comment type="similarity">
    <text evidence="4">Belongs to the acylphosphatase family.</text>
</comment>
<feature type="domain" description="ATP-grasp" evidence="6">
    <location>
        <begin position="16"/>
        <end position="268"/>
    </location>
</feature>
<dbReference type="InterPro" id="IPR036046">
    <property type="entry name" value="Acylphosphatase-like_dom_sf"/>
</dbReference>
<dbReference type="SUPFAM" id="SSF54975">
    <property type="entry name" value="Acylphosphatase/BLUF domain-like"/>
    <property type="match status" value="1"/>
</dbReference>
<dbReference type="AlphaFoldDB" id="A0A7T6YZI2"/>
<dbReference type="SUPFAM" id="SSF56059">
    <property type="entry name" value="Glutathione synthetase ATP-binding domain-like"/>
    <property type="match status" value="1"/>
</dbReference>
<name>A0A7T6YZI2_9BACI</name>
<keyword evidence="3" id="KW-0378">Hydrolase</keyword>
<evidence type="ECO:0000313" key="9">
    <source>
        <dbReference type="Proteomes" id="UP000595823"/>
    </source>
</evidence>
<dbReference type="InterPro" id="IPR013815">
    <property type="entry name" value="ATP_grasp_subdomain_1"/>
</dbReference>
<dbReference type="GO" id="GO:0018169">
    <property type="term" value="F:ribosomal S6-glutamic acid ligase activity"/>
    <property type="evidence" value="ECO:0007669"/>
    <property type="project" value="TreeGrafter"/>
</dbReference>
<accession>A0A7T6YZI2</accession>
<feature type="domain" description="Acylphosphatase-like" evidence="7">
    <location>
        <begin position="310"/>
        <end position="397"/>
    </location>
</feature>
<dbReference type="PANTHER" id="PTHR21621:SF0">
    <property type="entry name" value="BETA-CITRYLGLUTAMATE SYNTHASE B-RELATED"/>
    <property type="match status" value="1"/>
</dbReference>
<dbReference type="Pfam" id="PF08443">
    <property type="entry name" value="RimK"/>
    <property type="match status" value="1"/>
</dbReference>
<evidence type="ECO:0000256" key="2">
    <source>
        <dbReference type="PROSITE-ProRule" id="PRU00409"/>
    </source>
</evidence>
<reference evidence="8 9" key="1">
    <citation type="submission" date="2020-06" db="EMBL/GenBank/DDBJ databases">
        <title>Genomic analysis of Salicibibacter sp. NKC5-3.</title>
        <authorList>
            <person name="Oh Y.J."/>
        </authorList>
    </citation>
    <scope>NUCLEOTIDE SEQUENCE [LARGE SCALE GENOMIC DNA]</scope>
    <source>
        <strain evidence="8 9">NKC5-3</strain>
    </source>
</reference>
<feature type="region of interest" description="Disordered" evidence="5">
    <location>
        <begin position="411"/>
        <end position="432"/>
    </location>
</feature>
<dbReference type="Gene3D" id="3.30.70.100">
    <property type="match status" value="1"/>
</dbReference>
<feature type="active site" evidence="3">
    <location>
        <position position="325"/>
    </location>
</feature>
<dbReference type="Proteomes" id="UP000595823">
    <property type="component" value="Chromosome"/>
</dbReference>
<protein>
    <recommendedName>
        <fullName evidence="1 3">acylphosphatase</fullName>
        <ecNumber evidence="3">3.6.1.7</ecNumber>
    </recommendedName>
</protein>
<dbReference type="Pfam" id="PF00708">
    <property type="entry name" value="Acylphosphatase"/>
    <property type="match status" value="1"/>
</dbReference>
<dbReference type="Gene3D" id="3.30.470.20">
    <property type="entry name" value="ATP-grasp fold, B domain"/>
    <property type="match status" value="2"/>
</dbReference>
<proteinExistence type="inferred from homology"/>
<dbReference type="GO" id="GO:0005524">
    <property type="term" value="F:ATP binding"/>
    <property type="evidence" value="ECO:0007669"/>
    <property type="project" value="UniProtKB-UniRule"/>
</dbReference>
<dbReference type="PROSITE" id="PS51160">
    <property type="entry name" value="ACYLPHOSPHATASE_3"/>
    <property type="match status" value="1"/>
</dbReference>
<dbReference type="RefSeq" id="WP_200126170.1">
    <property type="nucleotide sequence ID" value="NZ_CP054705.1"/>
</dbReference>
<dbReference type="GO" id="GO:0046872">
    <property type="term" value="F:metal ion binding"/>
    <property type="evidence" value="ECO:0007669"/>
    <property type="project" value="InterPro"/>
</dbReference>
<dbReference type="EC" id="3.6.1.7" evidence="3"/>